<evidence type="ECO:0000313" key="7">
    <source>
        <dbReference type="EMBL" id="GFP52160.1"/>
    </source>
</evidence>
<keyword evidence="3 7" id="KW-0808">Transferase</keyword>
<dbReference type="OrthoDB" id="186626at2759"/>
<proteinExistence type="inferred from homology"/>
<dbReference type="InterPro" id="IPR029063">
    <property type="entry name" value="SAM-dependent_MTases_sf"/>
</dbReference>
<dbReference type="EMBL" id="BLZH01000001">
    <property type="protein sequence ID" value="GFP52160.1"/>
    <property type="molecule type" value="Genomic_DNA"/>
</dbReference>
<dbReference type="Gene3D" id="3.40.50.150">
    <property type="entry name" value="Vaccinia Virus protein VP39"/>
    <property type="match status" value="1"/>
</dbReference>
<dbReference type="EC" id="2.1.1.6" evidence="1"/>
<dbReference type="GO" id="GO:0032259">
    <property type="term" value="P:methylation"/>
    <property type="evidence" value="ECO:0007669"/>
    <property type="project" value="UniProtKB-KW"/>
</dbReference>
<comment type="similarity">
    <text evidence="6">Belongs to the class I-like SAM-binding methyltransferase superfamily. Cation-dependent O-methyltransferase family.</text>
</comment>
<comment type="caution">
    <text evidence="7">The sequence shown here is derived from an EMBL/GenBank/DDBJ whole genome shotgun (WGS) entry which is preliminary data.</text>
</comment>
<dbReference type="PANTHER" id="PTHR43836:SF2">
    <property type="entry name" value="CATECHOL O-METHYLTRANSFERASE 1-RELATED"/>
    <property type="match status" value="1"/>
</dbReference>
<keyword evidence="2 7" id="KW-0489">Methyltransferase</keyword>
<evidence type="ECO:0000256" key="5">
    <source>
        <dbReference type="ARBA" id="ARBA00022939"/>
    </source>
</evidence>
<gene>
    <name evidence="7" type="ORF">TASIC1_0001031200</name>
</gene>
<organism evidence="7 8">
    <name type="scientific">Trichoderma asperellum</name>
    <name type="common">Filamentous fungus</name>
    <dbReference type="NCBI Taxonomy" id="101201"/>
    <lineage>
        <taxon>Eukaryota</taxon>
        <taxon>Fungi</taxon>
        <taxon>Dikarya</taxon>
        <taxon>Ascomycota</taxon>
        <taxon>Pezizomycotina</taxon>
        <taxon>Sordariomycetes</taxon>
        <taxon>Hypocreomycetidae</taxon>
        <taxon>Hypocreales</taxon>
        <taxon>Hypocreaceae</taxon>
        <taxon>Trichoderma</taxon>
    </lineage>
</organism>
<name>A0A6V8QI67_TRIAP</name>
<evidence type="ECO:0000256" key="3">
    <source>
        <dbReference type="ARBA" id="ARBA00022679"/>
    </source>
</evidence>
<dbReference type="SUPFAM" id="SSF53335">
    <property type="entry name" value="S-adenosyl-L-methionine-dependent methyltransferases"/>
    <property type="match status" value="1"/>
</dbReference>
<reference evidence="7 8" key="1">
    <citation type="submission" date="2020-07" db="EMBL/GenBank/DDBJ databases">
        <title>Trichoderma asperellum IC-1 whole genome shotgun sequence.</title>
        <authorList>
            <person name="Kanamasa S."/>
            <person name="Takahashi H."/>
        </authorList>
    </citation>
    <scope>NUCLEOTIDE SEQUENCE [LARGE SCALE GENOMIC DNA]</scope>
    <source>
        <strain evidence="7 8">IC-1</strain>
    </source>
</reference>
<evidence type="ECO:0000256" key="1">
    <source>
        <dbReference type="ARBA" id="ARBA00012880"/>
    </source>
</evidence>
<evidence type="ECO:0000256" key="4">
    <source>
        <dbReference type="ARBA" id="ARBA00022691"/>
    </source>
</evidence>
<evidence type="ECO:0000256" key="2">
    <source>
        <dbReference type="ARBA" id="ARBA00022603"/>
    </source>
</evidence>
<dbReference type="InterPro" id="IPR002935">
    <property type="entry name" value="SAM_O-MeTrfase"/>
</dbReference>
<dbReference type="Proteomes" id="UP000517252">
    <property type="component" value="Unassembled WGS sequence"/>
</dbReference>
<evidence type="ECO:0000313" key="8">
    <source>
        <dbReference type="Proteomes" id="UP000517252"/>
    </source>
</evidence>
<dbReference type="AlphaFoldDB" id="A0A6V8QI67"/>
<accession>A0A6V8QI67</accession>
<dbReference type="GO" id="GO:0006584">
    <property type="term" value="P:catecholamine metabolic process"/>
    <property type="evidence" value="ECO:0007669"/>
    <property type="project" value="UniProtKB-KW"/>
</dbReference>
<keyword evidence="5" id="KW-0128">Catecholamine metabolism</keyword>
<dbReference type="GO" id="GO:0008171">
    <property type="term" value="F:O-methyltransferase activity"/>
    <property type="evidence" value="ECO:0007669"/>
    <property type="project" value="InterPro"/>
</dbReference>
<dbReference type="PANTHER" id="PTHR43836">
    <property type="entry name" value="CATECHOL O-METHYLTRANSFERASE 1-RELATED"/>
    <property type="match status" value="1"/>
</dbReference>
<dbReference type="Pfam" id="PF01596">
    <property type="entry name" value="Methyltransf_3"/>
    <property type="match status" value="1"/>
</dbReference>
<keyword evidence="4" id="KW-0949">S-adenosyl-L-methionine</keyword>
<evidence type="ECO:0000256" key="6">
    <source>
        <dbReference type="ARBA" id="ARBA00023453"/>
    </source>
</evidence>
<sequence length="274" mass="30223">MLTLLTASVAPLDYEFFQTQSFAMDPSPEKVAAMIAKYPSLKKVVETGIEVDDGREEKLLSFILSHPDLETIRGSPSKILAAIDDFSGKHDFLINIGENKAKILSDLLNEEKPQTLVELGGYVGYSAIHFADTMRQYSKPDAQPRVFSLEMKAEFSSISRQLIEIAGLSDIVTVVTGPAEESIRKLHKEGTLSSIDFLFIDHVESLYAPDFKACEELGLLKKGAVIAADNVIRPGAPEYRAFVRSHPRLQSTGVKALIQPGELDDEIEISRVIN</sequence>
<protein>
    <recommendedName>
        <fullName evidence="1">catechol O-methyltransferase</fullName>
        <ecNumber evidence="1">2.1.1.6</ecNumber>
    </recommendedName>
</protein>
<dbReference type="PROSITE" id="PS51682">
    <property type="entry name" value="SAM_OMT_I"/>
    <property type="match status" value="1"/>
</dbReference>